<dbReference type="Proteomes" id="UP000314294">
    <property type="component" value="Unassembled WGS sequence"/>
</dbReference>
<organism evidence="2 3">
    <name type="scientific">Liparis tanakae</name>
    <name type="common">Tanaka's snailfish</name>
    <dbReference type="NCBI Taxonomy" id="230148"/>
    <lineage>
        <taxon>Eukaryota</taxon>
        <taxon>Metazoa</taxon>
        <taxon>Chordata</taxon>
        <taxon>Craniata</taxon>
        <taxon>Vertebrata</taxon>
        <taxon>Euteleostomi</taxon>
        <taxon>Actinopterygii</taxon>
        <taxon>Neopterygii</taxon>
        <taxon>Teleostei</taxon>
        <taxon>Neoteleostei</taxon>
        <taxon>Acanthomorphata</taxon>
        <taxon>Eupercaria</taxon>
        <taxon>Perciformes</taxon>
        <taxon>Cottioidei</taxon>
        <taxon>Cottales</taxon>
        <taxon>Liparidae</taxon>
        <taxon>Liparis</taxon>
    </lineage>
</organism>
<gene>
    <name evidence="2" type="ORF">EYF80_020156</name>
</gene>
<evidence type="ECO:0000256" key="1">
    <source>
        <dbReference type="SAM" id="MobiDB-lite"/>
    </source>
</evidence>
<dbReference type="EMBL" id="SRLO01000173">
    <property type="protein sequence ID" value="TNN69666.1"/>
    <property type="molecule type" value="Genomic_DNA"/>
</dbReference>
<keyword evidence="3" id="KW-1185">Reference proteome</keyword>
<accession>A0A4Z2HUY5</accession>
<name>A0A4Z2HUY5_9TELE</name>
<sequence length="424" mass="46664">MGNVEDETSKERLHQGWLEFTEDTKNKTVQDSSSHTDSVLLDWEAAQGPSIEGSSEIRMASSMAARRPFPSSPCRAGPKHSGRRISSLNTTVPSNIGIAFSHEHRTAPETAAGEVLNHLDAYFRESNLFLWRRAELLGLAGSESSRHVERLHDLVVAKALVLLQLTHKDVRKRDDSFYPVAQLAIAQVGQQMAELEKDMYDIFLYDSFHKVVISTPLEVKHLPIQRDYHGAFSHVHQAARHVASLPPPSQGLDALMVPLSLKAKGRKGVGKKKNYRLKVILSKMSMCPSKINLIHCPEFMDILSHFFSDILKLEADHGMKKSVSTEVLQHALHGLTVDSEGDAGVSEVKAAADHIVFFQQVKPIKAIRVEVVSHSIAPPAFPSCGLGLVALRARPANTQVGGLGCEEGVDMVYNQLIVPPPRLG</sequence>
<proteinExistence type="predicted"/>
<feature type="region of interest" description="Disordered" evidence="1">
    <location>
        <begin position="1"/>
        <end position="36"/>
    </location>
</feature>
<protein>
    <submittedName>
        <fullName evidence="2">Uncharacterized protein</fullName>
    </submittedName>
</protein>
<evidence type="ECO:0000313" key="2">
    <source>
        <dbReference type="EMBL" id="TNN69666.1"/>
    </source>
</evidence>
<dbReference type="AlphaFoldDB" id="A0A4Z2HUY5"/>
<feature type="region of interest" description="Disordered" evidence="1">
    <location>
        <begin position="61"/>
        <end position="88"/>
    </location>
</feature>
<reference evidence="2 3" key="1">
    <citation type="submission" date="2019-03" db="EMBL/GenBank/DDBJ databases">
        <title>First draft genome of Liparis tanakae, snailfish: a comprehensive survey of snailfish specific genes.</title>
        <authorList>
            <person name="Kim W."/>
            <person name="Song I."/>
            <person name="Jeong J.-H."/>
            <person name="Kim D."/>
            <person name="Kim S."/>
            <person name="Ryu S."/>
            <person name="Song J.Y."/>
            <person name="Lee S.K."/>
        </authorList>
    </citation>
    <scope>NUCLEOTIDE SEQUENCE [LARGE SCALE GENOMIC DNA]</scope>
    <source>
        <tissue evidence="2">Muscle</tissue>
    </source>
</reference>
<evidence type="ECO:0000313" key="3">
    <source>
        <dbReference type="Proteomes" id="UP000314294"/>
    </source>
</evidence>
<comment type="caution">
    <text evidence="2">The sequence shown here is derived from an EMBL/GenBank/DDBJ whole genome shotgun (WGS) entry which is preliminary data.</text>
</comment>